<name>A0A9X1ZVV0_9BACI</name>
<comment type="similarity">
    <text evidence="5">Belongs to the FliO/MopB family.</text>
</comment>
<dbReference type="Proteomes" id="UP001139150">
    <property type="component" value="Unassembled WGS sequence"/>
</dbReference>
<dbReference type="GO" id="GO:0005886">
    <property type="term" value="C:plasma membrane"/>
    <property type="evidence" value="ECO:0007669"/>
    <property type="project" value="UniProtKB-SubCell"/>
</dbReference>
<sequence length="236" mass="26503">MSNKLVVIALILILSVLGPHYQVEANTTTDENRRVSETLNRNGSTEEPVVEENAPPQTPVSEPVEEPVGDIIHEQNTFLIFAQMISALALVVVLIYVLLRFLNKRSQSFRSSRLLENIGGVPLGANKSVQLVKIGDRLLVVGVGDSIQLLKEIEDVGEVESIINHQQEQLEQFDQPIQRLFNWVNTKISPKKNTHNQSTKASKSNHDAFKSLLENQLKDVSNSQKKIHDTVRERDK</sequence>
<dbReference type="NCBIfam" id="TIGR03500">
    <property type="entry name" value="FliO_TIGR"/>
    <property type="match status" value="1"/>
</dbReference>
<dbReference type="Pfam" id="PF04347">
    <property type="entry name" value="FliO"/>
    <property type="match status" value="1"/>
</dbReference>
<keyword evidence="3 5" id="KW-1133">Transmembrane helix</keyword>
<keyword evidence="7" id="KW-0282">Flagellum</keyword>
<accession>A0A9X1ZVV0</accession>
<keyword evidence="1 5" id="KW-1003">Cell membrane</keyword>
<dbReference type="GO" id="GO:0044781">
    <property type="term" value="P:bacterial-type flagellum organization"/>
    <property type="evidence" value="ECO:0007669"/>
    <property type="project" value="UniProtKB-UniRule"/>
</dbReference>
<keyword evidence="8" id="KW-1185">Reference proteome</keyword>
<feature type="region of interest" description="Disordered" evidence="6">
    <location>
        <begin position="189"/>
        <end position="208"/>
    </location>
</feature>
<gene>
    <name evidence="7" type="primary">fliO</name>
    <name evidence="7" type="ORF">MF646_05015</name>
</gene>
<evidence type="ECO:0000256" key="2">
    <source>
        <dbReference type="ARBA" id="ARBA00022692"/>
    </source>
</evidence>
<reference evidence="7" key="1">
    <citation type="submission" date="2022-02" db="EMBL/GenBank/DDBJ databases">
        <title>Halalkalibacter sp. nov. isolated from Lonar Lake, India.</title>
        <authorList>
            <person name="Joshi A."/>
            <person name="Thite S."/>
            <person name="Lodha T."/>
        </authorList>
    </citation>
    <scope>NUCLEOTIDE SEQUENCE</scope>
    <source>
        <strain evidence="7">MEB205</strain>
    </source>
</reference>
<comment type="caution">
    <text evidence="7">The sequence shown here is derived from an EMBL/GenBank/DDBJ whole genome shotgun (WGS) entry which is preliminary data.</text>
</comment>
<keyword evidence="7" id="KW-0969">Cilium</keyword>
<organism evidence="7 8">
    <name type="scientific">Halalkalibacter alkaliphilus</name>
    <dbReference type="NCBI Taxonomy" id="2917993"/>
    <lineage>
        <taxon>Bacteria</taxon>
        <taxon>Bacillati</taxon>
        <taxon>Bacillota</taxon>
        <taxon>Bacilli</taxon>
        <taxon>Bacillales</taxon>
        <taxon>Bacillaceae</taxon>
        <taxon>Halalkalibacter</taxon>
    </lineage>
</organism>
<protein>
    <recommendedName>
        <fullName evidence="5">Flagellar protein</fullName>
    </recommendedName>
</protein>
<keyword evidence="5" id="KW-0975">Bacterial flagellum</keyword>
<evidence type="ECO:0000313" key="7">
    <source>
        <dbReference type="EMBL" id="MCL7746479.1"/>
    </source>
</evidence>
<evidence type="ECO:0000256" key="6">
    <source>
        <dbReference type="SAM" id="MobiDB-lite"/>
    </source>
</evidence>
<evidence type="ECO:0000313" key="8">
    <source>
        <dbReference type="Proteomes" id="UP001139150"/>
    </source>
</evidence>
<keyword evidence="4 5" id="KW-0472">Membrane</keyword>
<dbReference type="InterPro" id="IPR022781">
    <property type="entry name" value="Flagellar_biosynth_FliO"/>
</dbReference>
<evidence type="ECO:0000256" key="3">
    <source>
        <dbReference type="ARBA" id="ARBA00022989"/>
    </source>
</evidence>
<feature type="transmembrane region" description="Helical" evidence="5">
    <location>
        <begin position="78"/>
        <end position="102"/>
    </location>
</feature>
<evidence type="ECO:0000256" key="5">
    <source>
        <dbReference type="RuleBase" id="RU362064"/>
    </source>
</evidence>
<keyword evidence="2 5" id="KW-0812">Transmembrane</keyword>
<evidence type="ECO:0000256" key="4">
    <source>
        <dbReference type="ARBA" id="ARBA00023136"/>
    </source>
</evidence>
<proteinExistence type="inferred from homology"/>
<dbReference type="GO" id="GO:0009425">
    <property type="term" value="C:bacterial-type flagellum basal body"/>
    <property type="evidence" value="ECO:0007669"/>
    <property type="project" value="UniProtKB-SubCell"/>
</dbReference>
<comment type="subcellular location">
    <subcellularLocation>
        <location evidence="5">Cell membrane</location>
    </subcellularLocation>
    <subcellularLocation>
        <location evidence="5">Bacterial flagellum basal body</location>
    </subcellularLocation>
</comment>
<feature type="region of interest" description="Disordered" evidence="6">
    <location>
        <begin position="28"/>
        <end position="63"/>
    </location>
</feature>
<dbReference type="RefSeq" id="WP_250095401.1">
    <property type="nucleotide sequence ID" value="NZ_JAKRYL010000004.1"/>
</dbReference>
<evidence type="ECO:0000256" key="1">
    <source>
        <dbReference type="ARBA" id="ARBA00022475"/>
    </source>
</evidence>
<dbReference type="AlphaFoldDB" id="A0A9X1ZVV0"/>
<dbReference type="EMBL" id="JAKRYL010000004">
    <property type="protein sequence ID" value="MCL7746479.1"/>
    <property type="molecule type" value="Genomic_DNA"/>
</dbReference>
<keyword evidence="7" id="KW-0966">Cell projection</keyword>
<feature type="region of interest" description="Disordered" evidence="6">
    <location>
        <begin position="213"/>
        <end position="236"/>
    </location>
</feature>
<feature type="compositionally biased region" description="Basic and acidic residues" evidence="6">
    <location>
        <begin position="226"/>
        <end position="236"/>
    </location>
</feature>